<dbReference type="Proteomes" id="UP000092498">
    <property type="component" value="Chromosome"/>
</dbReference>
<name>A0A1B1ANS1_9PROT</name>
<reference evidence="5 6" key="1">
    <citation type="submission" date="2015-11" db="EMBL/GenBank/DDBJ databases">
        <title>Whole-Genome Sequence of Candidatus Oderbacter manganicum from the National Park Lower Oder Valley, Germany.</title>
        <authorList>
            <person name="Braun B."/>
            <person name="Liere K."/>
            <person name="Szewzyk U."/>
        </authorList>
    </citation>
    <scope>NUCLEOTIDE SEQUENCE [LARGE SCALE GENOMIC DNA]</scope>
    <source>
        <strain evidence="5 6">OTSz_A_272</strain>
    </source>
</reference>
<dbReference type="SUPFAM" id="SSF46785">
    <property type="entry name" value="Winged helix' DNA-binding domain"/>
    <property type="match status" value="1"/>
</dbReference>
<protein>
    <recommendedName>
        <fullName evidence="4">HTH hxlR-type domain-containing protein</fullName>
    </recommendedName>
</protein>
<dbReference type="AlphaFoldDB" id="A0A1B1ANS1"/>
<evidence type="ECO:0000313" key="5">
    <source>
        <dbReference type="EMBL" id="ANP48160.1"/>
    </source>
</evidence>
<gene>
    <name evidence="5" type="ORF">ATE48_18965</name>
</gene>
<dbReference type="PANTHER" id="PTHR33204">
    <property type="entry name" value="TRANSCRIPTIONAL REGULATOR, MARR FAMILY"/>
    <property type="match status" value="1"/>
</dbReference>
<keyword evidence="1" id="KW-0805">Transcription regulation</keyword>
<dbReference type="PROSITE" id="PS51118">
    <property type="entry name" value="HTH_HXLR"/>
    <property type="match status" value="1"/>
</dbReference>
<evidence type="ECO:0000313" key="6">
    <source>
        <dbReference type="Proteomes" id="UP000092498"/>
    </source>
</evidence>
<dbReference type="EMBL" id="CP013244">
    <property type="protein sequence ID" value="ANP48160.1"/>
    <property type="molecule type" value="Genomic_DNA"/>
</dbReference>
<dbReference type="FunCoup" id="A0A1B1ANS1">
    <property type="interactions" value="59"/>
</dbReference>
<sequence>MQSHDCRAVSAILQRIGDKWSVLIIQRLGEGPRRFNEIKRIIGGISQRMLTLTLRNLERDGLVSRTVTPTVPPRVDYALTELGRDLLIPVSALGQWAIQHTPCIEAARARFDASEAAETPQQDRVSAG</sequence>
<keyword evidence="3" id="KW-0804">Transcription</keyword>
<dbReference type="Pfam" id="PF01638">
    <property type="entry name" value="HxlR"/>
    <property type="match status" value="1"/>
</dbReference>
<evidence type="ECO:0000256" key="2">
    <source>
        <dbReference type="ARBA" id="ARBA00023125"/>
    </source>
</evidence>
<dbReference type="KEGG" id="cbot:ATE48_18965"/>
<dbReference type="GO" id="GO:0003677">
    <property type="term" value="F:DNA binding"/>
    <property type="evidence" value="ECO:0007669"/>
    <property type="project" value="UniProtKB-KW"/>
</dbReference>
<dbReference type="InterPro" id="IPR002577">
    <property type="entry name" value="HTH_HxlR"/>
</dbReference>
<dbReference type="Gene3D" id="1.10.10.10">
    <property type="entry name" value="Winged helix-like DNA-binding domain superfamily/Winged helix DNA-binding domain"/>
    <property type="match status" value="1"/>
</dbReference>
<keyword evidence="6" id="KW-1185">Reference proteome</keyword>
<feature type="domain" description="HTH hxlR-type" evidence="4">
    <location>
        <begin position="6"/>
        <end position="105"/>
    </location>
</feature>
<proteinExistence type="predicted"/>
<organism evidence="5 6">
    <name type="scientific">Candidatus Viadribacter manganicus</name>
    <dbReference type="NCBI Taxonomy" id="1759059"/>
    <lineage>
        <taxon>Bacteria</taxon>
        <taxon>Pseudomonadati</taxon>
        <taxon>Pseudomonadota</taxon>
        <taxon>Alphaproteobacteria</taxon>
        <taxon>Hyphomonadales</taxon>
        <taxon>Hyphomonadaceae</taxon>
        <taxon>Candidatus Viadribacter</taxon>
    </lineage>
</organism>
<evidence type="ECO:0000256" key="1">
    <source>
        <dbReference type="ARBA" id="ARBA00023015"/>
    </source>
</evidence>
<keyword evidence="2" id="KW-0238">DNA-binding</keyword>
<evidence type="ECO:0000256" key="3">
    <source>
        <dbReference type="ARBA" id="ARBA00023163"/>
    </source>
</evidence>
<dbReference type="PANTHER" id="PTHR33204:SF39">
    <property type="entry name" value="TRANSCRIPTIONAL REGULATORY PROTEIN"/>
    <property type="match status" value="1"/>
</dbReference>
<accession>A0A1B1ANS1</accession>
<dbReference type="InParanoid" id="A0A1B1ANS1"/>
<dbReference type="InterPro" id="IPR036388">
    <property type="entry name" value="WH-like_DNA-bd_sf"/>
</dbReference>
<dbReference type="STRING" id="1759059.ATE48_18965"/>
<evidence type="ECO:0000259" key="4">
    <source>
        <dbReference type="PROSITE" id="PS51118"/>
    </source>
</evidence>
<dbReference type="InterPro" id="IPR036390">
    <property type="entry name" value="WH_DNA-bd_sf"/>
</dbReference>